<sequence>MGDLCVKCTMCCNGTLYPKMPIKPSEREALGPAAEIHVNSQGGLELALGCRCLSDAGACQIYERPPSVCRSYSCSLLESVKKGEFTAEEALAIVDELHGMFDKLQKFCQSVMPEVEWPYLLVGRGVLMELLAKAEAGGAVLSRYDLATINTQQRFIVQYIRQHLDVKFMQPFVEHDAMLGERAVKAMNEAAEQFAKA</sequence>
<dbReference type="EMBL" id="JADCKQ010000003">
    <property type="protein sequence ID" value="MBI1492972.1"/>
    <property type="molecule type" value="Genomic_DNA"/>
</dbReference>
<accession>A0A8J7IDU7</accession>
<evidence type="ECO:0000313" key="1">
    <source>
        <dbReference type="EMBL" id="MBI1492972.1"/>
    </source>
</evidence>
<keyword evidence="2" id="KW-1185">Reference proteome</keyword>
<dbReference type="AlphaFoldDB" id="A0A8J7IDU7"/>
<dbReference type="RefSeq" id="WP_267473597.1">
    <property type="nucleotide sequence ID" value="NZ_JADCKQ010000003.1"/>
</dbReference>
<protein>
    <submittedName>
        <fullName evidence="1">YkgJ family cysteine cluster protein</fullName>
    </submittedName>
</protein>
<reference evidence="1" key="1">
    <citation type="submission" date="2020-10" db="EMBL/GenBank/DDBJ databases">
        <title>Paenihalocynthiibacter styelae gen. nov., sp. nov., isolated from stalked sea squirt Styela clava.</title>
        <authorList>
            <person name="Kim Y.-O."/>
            <person name="Yoon J.-H."/>
        </authorList>
    </citation>
    <scope>NUCLEOTIDE SEQUENCE</scope>
    <source>
        <strain evidence="1">MYP1-1</strain>
    </source>
</reference>
<dbReference type="InterPro" id="IPR005358">
    <property type="entry name" value="Puta_zinc/iron-chelating_dom"/>
</dbReference>
<name>A0A8J7IDU7_9RHOB</name>
<evidence type="ECO:0000313" key="2">
    <source>
        <dbReference type="Proteomes" id="UP000640583"/>
    </source>
</evidence>
<proteinExistence type="predicted"/>
<gene>
    <name evidence="1" type="ORF">H1D41_04920</name>
</gene>
<dbReference type="Pfam" id="PF03692">
    <property type="entry name" value="CxxCxxCC"/>
    <property type="match status" value="1"/>
</dbReference>
<comment type="caution">
    <text evidence="1">The sequence shown here is derived from an EMBL/GenBank/DDBJ whole genome shotgun (WGS) entry which is preliminary data.</text>
</comment>
<dbReference type="Proteomes" id="UP000640583">
    <property type="component" value="Unassembled WGS sequence"/>
</dbReference>
<organism evidence="1 2">
    <name type="scientific">Halocynthiibacter styelae</name>
    <dbReference type="NCBI Taxonomy" id="2761955"/>
    <lineage>
        <taxon>Bacteria</taxon>
        <taxon>Pseudomonadati</taxon>
        <taxon>Pseudomonadota</taxon>
        <taxon>Alphaproteobacteria</taxon>
        <taxon>Rhodobacterales</taxon>
        <taxon>Paracoccaceae</taxon>
        <taxon>Halocynthiibacter</taxon>
    </lineage>
</organism>